<dbReference type="AlphaFoldDB" id="A0A7I9VN25"/>
<feature type="domain" description="HTH araC/xylS-type" evidence="3">
    <location>
        <begin position="204"/>
        <end position="302"/>
    </location>
</feature>
<keyword evidence="1" id="KW-0805">Transcription regulation</keyword>
<dbReference type="Pfam" id="PF01965">
    <property type="entry name" value="DJ-1_PfpI"/>
    <property type="match status" value="1"/>
</dbReference>
<dbReference type="Pfam" id="PF12833">
    <property type="entry name" value="HTH_18"/>
    <property type="match status" value="1"/>
</dbReference>
<dbReference type="InterPro" id="IPR052158">
    <property type="entry name" value="INH-QAR"/>
</dbReference>
<proteinExistence type="predicted"/>
<evidence type="ECO:0000256" key="1">
    <source>
        <dbReference type="ARBA" id="ARBA00023015"/>
    </source>
</evidence>
<comment type="caution">
    <text evidence="4">The sequence shown here is derived from an EMBL/GenBank/DDBJ whole genome shotgun (WGS) entry which is preliminary data.</text>
</comment>
<keyword evidence="2" id="KW-0804">Transcription</keyword>
<keyword evidence="5" id="KW-1185">Reference proteome</keyword>
<dbReference type="SUPFAM" id="SSF46689">
    <property type="entry name" value="Homeodomain-like"/>
    <property type="match status" value="2"/>
</dbReference>
<accession>A0A7I9VN25</accession>
<evidence type="ECO:0000256" key="2">
    <source>
        <dbReference type="ARBA" id="ARBA00023163"/>
    </source>
</evidence>
<reference evidence="5" key="1">
    <citation type="journal article" date="2020" name="Appl. Environ. Microbiol.">
        <title>Diazotrophic Anaeromyxobacter Isolates from Soils.</title>
        <authorList>
            <person name="Masuda Y."/>
            <person name="Yamanaka H."/>
            <person name="Xu Z.X."/>
            <person name="Shiratori Y."/>
            <person name="Aono T."/>
            <person name="Amachi S."/>
            <person name="Senoo K."/>
            <person name="Itoh H."/>
        </authorList>
    </citation>
    <scope>NUCLEOTIDE SEQUENCE [LARGE SCALE GENOMIC DNA]</scope>
    <source>
        <strain evidence="5">R267</strain>
    </source>
</reference>
<dbReference type="PANTHER" id="PTHR43130:SF3">
    <property type="entry name" value="HTH-TYPE TRANSCRIPTIONAL REGULATOR RV1931C"/>
    <property type="match status" value="1"/>
</dbReference>
<dbReference type="PANTHER" id="PTHR43130">
    <property type="entry name" value="ARAC-FAMILY TRANSCRIPTIONAL REGULATOR"/>
    <property type="match status" value="1"/>
</dbReference>
<dbReference type="GO" id="GO:0003700">
    <property type="term" value="F:DNA-binding transcription factor activity"/>
    <property type="evidence" value="ECO:0007669"/>
    <property type="project" value="InterPro"/>
</dbReference>
<dbReference type="Gene3D" id="1.10.10.60">
    <property type="entry name" value="Homeodomain-like"/>
    <property type="match status" value="1"/>
</dbReference>
<sequence length="303" mass="33143">MLLDFAGTAETLRVAAELGAPLRIRYVGPRDGPRTSLGLALAGVEPLPERLPRGAILVIPGVEKSARDYRRAEAREAAAWLARSVGPSQLLCTVCSGVFLAAESGLLDDHACTTHHSLVARLAREHPRLTVVENRIFVRDRNVLTSAGVTAGVDLALHLVSELAGPLLAVEAARLLVLYFRRAGSDPQLSPWLLHRNHIDPRVHAAQDLVVREPAHGWSVPELARRVHASPRHLDRLFHAYAGISPLAYVRKIRSASARELLRAPGASVERVAETVGFSSAEQLRRAFRQFEHARPIDVRLGQ</sequence>
<organism evidence="4 5">
    <name type="scientific">Anaeromyxobacter diazotrophicus</name>
    <dbReference type="NCBI Taxonomy" id="2590199"/>
    <lineage>
        <taxon>Bacteria</taxon>
        <taxon>Pseudomonadati</taxon>
        <taxon>Myxococcota</taxon>
        <taxon>Myxococcia</taxon>
        <taxon>Myxococcales</taxon>
        <taxon>Cystobacterineae</taxon>
        <taxon>Anaeromyxobacteraceae</taxon>
        <taxon>Anaeromyxobacter</taxon>
    </lineage>
</organism>
<evidence type="ECO:0000313" key="4">
    <source>
        <dbReference type="EMBL" id="GEJ57539.1"/>
    </source>
</evidence>
<dbReference type="InterPro" id="IPR009057">
    <property type="entry name" value="Homeodomain-like_sf"/>
</dbReference>
<protein>
    <submittedName>
        <fullName evidence="4">Transcriptional regulator</fullName>
    </submittedName>
</protein>
<dbReference type="SUPFAM" id="SSF52317">
    <property type="entry name" value="Class I glutamine amidotransferase-like"/>
    <property type="match status" value="1"/>
</dbReference>
<dbReference type="Proteomes" id="UP000503640">
    <property type="component" value="Unassembled WGS sequence"/>
</dbReference>
<dbReference type="InterPro" id="IPR018060">
    <property type="entry name" value="HTH_AraC"/>
</dbReference>
<evidence type="ECO:0000313" key="5">
    <source>
        <dbReference type="Proteomes" id="UP000503640"/>
    </source>
</evidence>
<dbReference type="SMART" id="SM00342">
    <property type="entry name" value="HTH_ARAC"/>
    <property type="match status" value="1"/>
</dbReference>
<name>A0A7I9VN25_9BACT</name>
<dbReference type="Gene3D" id="3.40.50.880">
    <property type="match status" value="1"/>
</dbReference>
<gene>
    <name evidence="4" type="ORF">AMYX_22800</name>
</gene>
<dbReference type="InterPro" id="IPR029062">
    <property type="entry name" value="Class_I_gatase-like"/>
</dbReference>
<dbReference type="EMBL" id="BJTG01000005">
    <property type="protein sequence ID" value="GEJ57539.1"/>
    <property type="molecule type" value="Genomic_DNA"/>
</dbReference>
<dbReference type="InterPro" id="IPR002818">
    <property type="entry name" value="DJ-1/PfpI"/>
</dbReference>
<dbReference type="PROSITE" id="PS01124">
    <property type="entry name" value="HTH_ARAC_FAMILY_2"/>
    <property type="match status" value="1"/>
</dbReference>
<evidence type="ECO:0000259" key="3">
    <source>
        <dbReference type="PROSITE" id="PS01124"/>
    </source>
</evidence>
<dbReference type="GO" id="GO:0043565">
    <property type="term" value="F:sequence-specific DNA binding"/>
    <property type="evidence" value="ECO:0007669"/>
    <property type="project" value="InterPro"/>
</dbReference>